<evidence type="ECO:0008006" key="6">
    <source>
        <dbReference type="Google" id="ProtNLM"/>
    </source>
</evidence>
<feature type="compositionally biased region" description="Acidic residues" evidence="1">
    <location>
        <begin position="84"/>
        <end position="111"/>
    </location>
</feature>
<dbReference type="EMBL" id="BJNY01000005">
    <property type="protein sequence ID" value="GED05586.1"/>
    <property type="molecule type" value="Genomic_DNA"/>
</dbReference>
<feature type="signal peptide" evidence="3">
    <location>
        <begin position="1"/>
        <end position="27"/>
    </location>
</feature>
<feature type="compositionally biased region" description="Acidic residues" evidence="1">
    <location>
        <begin position="159"/>
        <end position="175"/>
    </location>
</feature>
<keyword evidence="5" id="KW-1185">Reference proteome</keyword>
<dbReference type="AlphaFoldDB" id="A0A4Y4DKW1"/>
<keyword evidence="2" id="KW-0472">Membrane</keyword>
<accession>A0A4Y4DKW1</accession>
<comment type="caution">
    <text evidence="4">The sequence shown here is derived from an EMBL/GenBank/DDBJ whole genome shotgun (WGS) entry which is preliminary data.</text>
</comment>
<feature type="chain" id="PRO_5021252555" description="Gram-positive cocci surface proteins LPxTG domain-containing protein" evidence="3">
    <location>
        <begin position="28"/>
        <end position="347"/>
    </location>
</feature>
<feature type="compositionally biased region" description="Basic and acidic residues" evidence="1">
    <location>
        <begin position="261"/>
        <end position="284"/>
    </location>
</feature>
<evidence type="ECO:0000256" key="1">
    <source>
        <dbReference type="SAM" id="MobiDB-lite"/>
    </source>
</evidence>
<feature type="transmembrane region" description="Helical" evidence="2">
    <location>
        <begin position="321"/>
        <end position="339"/>
    </location>
</feature>
<keyword evidence="3" id="KW-0732">Signal</keyword>
<evidence type="ECO:0000256" key="3">
    <source>
        <dbReference type="SAM" id="SignalP"/>
    </source>
</evidence>
<dbReference type="RefSeq" id="WP_141362811.1">
    <property type="nucleotide sequence ID" value="NZ_BAAAJL010000008.1"/>
</dbReference>
<feature type="compositionally biased region" description="Polar residues" evidence="1">
    <location>
        <begin position="33"/>
        <end position="45"/>
    </location>
</feature>
<dbReference type="Proteomes" id="UP000316612">
    <property type="component" value="Unassembled WGS sequence"/>
</dbReference>
<reference evidence="4 5" key="1">
    <citation type="submission" date="2019-06" db="EMBL/GenBank/DDBJ databases">
        <title>Whole genome shotgun sequence of Glutamicibacter uratoxydans NBRC 15515.</title>
        <authorList>
            <person name="Hosoyama A."/>
            <person name="Uohara A."/>
            <person name="Ohji S."/>
            <person name="Ichikawa N."/>
        </authorList>
    </citation>
    <scope>NUCLEOTIDE SEQUENCE [LARGE SCALE GENOMIC DNA]</scope>
    <source>
        <strain evidence="4 5">NBRC 15515</strain>
    </source>
</reference>
<feature type="compositionally biased region" description="Acidic residues" evidence="1">
    <location>
        <begin position="121"/>
        <end position="146"/>
    </location>
</feature>
<protein>
    <recommendedName>
        <fullName evidence="6">Gram-positive cocci surface proteins LPxTG domain-containing protein</fullName>
    </recommendedName>
</protein>
<feature type="compositionally biased region" description="Basic and acidic residues" evidence="1">
    <location>
        <begin position="291"/>
        <end position="304"/>
    </location>
</feature>
<sequence>MSPKASTSLLSAAVISGMLLAAAPAQAAETETVDQSVTSGVAETSAGTAVVENAAQPVLDAAPVDTAPAAGETVAEPAAPAEQDATEEPGVEPAQDEVATEEAPAAEDEAGQDAAASDAVDAADETELADEPAVVDDATDVQEETPAEPKPATDSPIDALEDEEVSEQDLDETAFWEDIADRLPEGSEQWDDTQWEEFFATDEGRQVQFEYIAFLLDNVSDAEYEELLGLLEENFDDEWLDAFARFYFGEDTDEETGTDGTEQKPTESEKPVETKKPVKEKEAEIQPAGNVDKKPVAEKKDEAKPQASNEDELADTGFDSLAVGGLGALLALSGAFVVAQRRKNATK</sequence>
<name>A0A4Y4DKW1_GLUUR</name>
<dbReference type="OrthoDB" id="4955065at2"/>
<feature type="region of interest" description="Disordered" evidence="1">
    <location>
        <begin position="250"/>
        <end position="312"/>
    </location>
</feature>
<keyword evidence="2" id="KW-1133">Transmembrane helix</keyword>
<evidence type="ECO:0000313" key="5">
    <source>
        <dbReference type="Proteomes" id="UP000316612"/>
    </source>
</evidence>
<feature type="region of interest" description="Disordered" evidence="1">
    <location>
        <begin position="59"/>
        <end position="191"/>
    </location>
</feature>
<proteinExistence type="predicted"/>
<evidence type="ECO:0000313" key="4">
    <source>
        <dbReference type="EMBL" id="GED05586.1"/>
    </source>
</evidence>
<evidence type="ECO:0000256" key="2">
    <source>
        <dbReference type="SAM" id="Phobius"/>
    </source>
</evidence>
<organism evidence="4 5">
    <name type="scientific">Glutamicibacter uratoxydans</name>
    <name type="common">Arthrobacter uratoxydans</name>
    <dbReference type="NCBI Taxonomy" id="43667"/>
    <lineage>
        <taxon>Bacteria</taxon>
        <taxon>Bacillati</taxon>
        <taxon>Actinomycetota</taxon>
        <taxon>Actinomycetes</taxon>
        <taxon>Micrococcales</taxon>
        <taxon>Micrococcaceae</taxon>
        <taxon>Glutamicibacter</taxon>
    </lineage>
</organism>
<gene>
    <name evidence="4" type="ORF">AUR04nite_11180</name>
</gene>
<keyword evidence="2" id="KW-0812">Transmembrane</keyword>
<feature type="region of interest" description="Disordered" evidence="1">
    <location>
        <begin position="23"/>
        <end position="45"/>
    </location>
</feature>